<evidence type="ECO:0000313" key="2">
    <source>
        <dbReference type="Proteomes" id="UP001145114"/>
    </source>
</evidence>
<protein>
    <submittedName>
        <fullName evidence="1">COPII coat Sec23p-Sfb3p heterodimer component</fullName>
    </submittedName>
</protein>
<reference evidence="1" key="1">
    <citation type="submission" date="2022-06" db="EMBL/GenBank/DDBJ databases">
        <title>Phylogenomic reconstructions and comparative analyses of Kickxellomycotina fungi.</title>
        <authorList>
            <person name="Reynolds N.K."/>
            <person name="Stajich J.E."/>
            <person name="Barry K."/>
            <person name="Grigoriev I.V."/>
            <person name="Crous P."/>
            <person name="Smith M.E."/>
        </authorList>
    </citation>
    <scope>NUCLEOTIDE SEQUENCE</scope>
    <source>
        <strain evidence="1">RSA 2271</strain>
    </source>
</reference>
<feature type="non-terminal residue" evidence="1">
    <location>
        <position position="1"/>
    </location>
</feature>
<proteinExistence type="predicted"/>
<sequence>RGKGGRVFIFQTNRPTFGPGLLDDRNYSKLLNTENERKLYSYQSNYYHKWGEKYVDEGICASMYLFPNAFADVASSSELCKLTGGEVMVYPNFTMDRDGAKFAADLEASATQTFGTNGVLRIRCSDGIRVDQHLGNFFMRNHVDIELAGIMSSTSICATFKHDEKLDEKLDAYFQVALLYTTSDGHRRIRVHNIALPCTTLVGNLFRHAEIDTTMNIIARQAMSQAKGLALKEMRKELSEECVRILLAYRTNCASGSSPSQLILPEAYKLMPLYTLSLLKSMALRESTDVNIDLRVQCMYMLSSMSVEDSVTYFYPRIVPLHDVKSDEGVADEEGIAKLPAMVRASYSRLDPSGVYAIESRKRLYIWVGAKASAALIGDLFGTASVNEVDPQMAMLPEHSTDINAKAQAILRTLQHPRRTKPVITLARQGLDRAEGQIASLLVEDQNNSGLSYSDYLCFAHRQIQNEVRGSVVWAA</sequence>
<name>A0ACC1HEZ6_9FUNG</name>
<dbReference type="EMBL" id="JAMZIH010005842">
    <property type="protein sequence ID" value="KAJ1674580.1"/>
    <property type="molecule type" value="Genomic_DNA"/>
</dbReference>
<organism evidence="1 2">
    <name type="scientific">Spiromyces aspiralis</name>
    <dbReference type="NCBI Taxonomy" id="68401"/>
    <lineage>
        <taxon>Eukaryota</taxon>
        <taxon>Fungi</taxon>
        <taxon>Fungi incertae sedis</taxon>
        <taxon>Zoopagomycota</taxon>
        <taxon>Kickxellomycotina</taxon>
        <taxon>Kickxellomycetes</taxon>
        <taxon>Kickxellales</taxon>
        <taxon>Kickxellaceae</taxon>
        <taxon>Spiromyces</taxon>
    </lineage>
</organism>
<gene>
    <name evidence="1" type="primary">SFB3_1</name>
    <name evidence="1" type="ORF">EV182_002988</name>
</gene>
<comment type="caution">
    <text evidence="1">The sequence shown here is derived from an EMBL/GenBank/DDBJ whole genome shotgun (WGS) entry which is preliminary data.</text>
</comment>
<evidence type="ECO:0000313" key="1">
    <source>
        <dbReference type="EMBL" id="KAJ1674580.1"/>
    </source>
</evidence>
<dbReference type="Proteomes" id="UP001145114">
    <property type="component" value="Unassembled WGS sequence"/>
</dbReference>
<accession>A0ACC1HEZ6</accession>
<keyword evidence="2" id="KW-1185">Reference proteome</keyword>